<feature type="signal peptide" evidence="2">
    <location>
        <begin position="1"/>
        <end position="28"/>
    </location>
</feature>
<reference evidence="3" key="1">
    <citation type="journal article" date="2014" name="Int. J. Syst. Evol. Microbiol.">
        <title>Complete genome sequence of Corynebacterium casei LMG S-19264T (=DSM 44701T), isolated from a smear-ripened cheese.</title>
        <authorList>
            <consortium name="US DOE Joint Genome Institute (JGI-PGF)"/>
            <person name="Walter F."/>
            <person name="Albersmeier A."/>
            <person name="Kalinowski J."/>
            <person name="Ruckert C."/>
        </authorList>
    </citation>
    <scope>NUCLEOTIDE SEQUENCE</scope>
    <source>
        <strain evidence="3">VKM Ac-1321</strain>
    </source>
</reference>
<evidence type="ECO:0000313" key="4">
    <source>
        <dbReference type="Proteomes" id="UP001143480"/>
    </source>
</evidence>
<evidence type="ECO:0008006" key="5">
    <source>
        <dbReference type="Google" id="ProtNLM"/>
    </source>
</evidence>
<accession>A0A9W6KNR9</accession>
<sequence length="236" mass="23593">MKSLPIRVLTPATAALLLALGACGSPSAAPDKPAKDGPGQTATNSFEVKDDVSVVEVDSEGGTITVKAGGGATIKVTETAAFKSDKPGRKQKLEGGELILGSGGCPKNDCSISYVVEMPSTLTARLDSSGGRIELTGLTGLIDVQSDGGAVTGDALAPPEFQARTGGGPVDVKVTQAPDRIDIDSGGGNVNLRLTKDGYALTADLDGGNQSGTIKQDAGSSHKVKIATGGGSLAFV</sequence>
<keyword evidence="2" id="KW-0732">Signal</keyword>
<keyword evidence="4" id="KW-1185">Reference proteome</keyword>
<dbReference type="AlphaFoldDB" id="A0A9W6KNR9"/>
<dbReference type="PROSITE" id="PS51257">
    <property type="entry name" value="PROKAR_LIPOPROTEIN"/>
    <property type="match status" value="1"/>
</dbReference>
<protein>
    <recommendedName>
        <fullName evidence="5">Adhesin</fullName>
    </recommendedName>
</protein>
<evidence type="ECO:0000313" key="3">
    <source>
        <dbReference type="EMBL" id="GLL02709.1"/>
    </source>
</evidence>
<evidence type="ECO:0000256" key="2">
    <source>
        <dbReference type="SAM" id="SignalP"/>
    </source>
</evidence>
<dbReference type="Proteomes" id="UP001143480">
    <property type="component" value="Unassembled WGS sequence"/>
</dbReference>
<feature type="chain" id="PRO_5040845859" description="Adhesin" evidence="2">
    <location>
        <begin position="29"/>
        <end position="236"/>
    </location>
</feature>
<name>A0A9W6KNR9_9ACTN</name>
<comment type="caution">
    <text evidence="3">The sequence shown here is derived from an EMBL/GenBank/DDBJ whole genome shotgun (WGS) entry which is preliminary data.</text>
</comment>
<feature type="region of interest" description="Disordered" evidence="1">
    <location>
        <begin position="25"/>
        <end position="47"/>
    </location>
</feature>
<gene>
    <name evidence="3" type="ORF">GCM10017581_044510</name>
</gene>
<reference evidence="3" key="2">
    <citation type="submission" date="2023-01" db="EMBL/GenBank/DDBJ databases">
        <authorList>
            <person name="Sun Q."/>
            <person name="Evtushenko L."/>
        </authorList>
    </citation>
    <scope>NUCLEOTIDE SEQUENCE</scope>
    <source>
        <strain evidence="3">VKM Ac-1321</strain>
    </source>
</reference>
<dbReference type="RefSeq" id="WP_261960655.1">
    <property type="nucleotide sequence ID" value="NZ_BAAAXA010000001.1"/>
</dbReference>
<evidence type="ECO:0000256" key="1">
    <source>
        <dbReference type="SAM" id="MobiDB-lite"/>
    </source>
</evidence>
<dbReference type="EMBL" id="BSFP01000025">
    <property type="protein sequence ID" value="GLL02709.1"/>
    <property type="molecule type" value="Genomic_DNA"/>
</dbReference>
<proteinExistence type="predicted"/>
<organism evidence="3 4">
    <name type="scientific">Dactylosporangium matsuzakiense</name>
    <dbReference type="NCBI Taxonomy" id="53360"/>
    <lineage>
        <taxon>Bacteria</taxon>
        <taxon>Bacillati</taxon>
        <taxon>Actinomycetota</taxon>
        <taxon>Actinomycetes</taxon>
        <taxon>Micromonosporales</taxon>
        <taxon>Micromonosporaceae</taxon>
        <taxon>Dactylosporangium</taxon>
    </lineage>
</organism>